<dbReference type="Pfam" id="PF04136">
    <property type="entry name" value="COG3_N"/>
    <property type="match status" value="1"/>
</dbReference>
<dbReference type="GO" id="GO:0006886">
    <property type="term" value="P:intracellular protein transport"/>
    <property type="evidence" value="ECO:0007669"/>
    <property type="project" value="InterPro"/>
</dbReference>
<dbReference type="EMBL" id="CAJNJA010013655">
    <property type="protein sequence ID" value="CAE7326141.1"/>
    <property type="molecule type" value="Genomic_DNA"/>
</dbReference>
<organism evidence="3 4">
    <name type="scientific">Symbiodinium necroappetens</name>
    <dbReference type="NCBI Taxonomy" id="1628268"/>
    <lineage>
        <taxon>Eukaryota</taxon>
        <taxon>Sar</taxon>
        <taxon>Alveolata</taxon>
        <taxon>Dinophyceae</taxon>
        <taxon>Suessiales</taxon>
        <taxon>Symbiodiniaceae</taxon>
        <taxon>Symbiodinium</taxon>
    </lineage>
</organism>
<comment type="caution">
    <text evidence="3">The sequence shown here is derived from an EMBL/GenBank/DDBJ whole genome shotgun (WGS) entry which is preliminary data.</text>
</comment>
<feature type="non-terminal residue" evidence="3">
    <location>
        <position position="227"/>
    </location>
</feature>
<evidence type="ECO:0000256" key="1">
    <source>
        <dbReference type="SAM" id="MobiDB-lite"/>
    </source>
</evidence>
<sequence length="227" mass="25378">SQKVASKDAEASDDTAFEAFHGHWHSVRLRQRTQEGSRRRGRWRWIYRVQQICDSACGELDAVLDQLTELDRQRCDVLRKTTALHEQCEQMVQDQDRLAKEAEALAEALDYFDRVADVACVLDHHSANGFLSNAGTAVASAASESPDTEFGSVLDKIDGSISFLEAHPDFCQASAYMSQFEHLRNRACLAMRSSLQKSLERSAAHVEQQLKDAQAVPNQAPEFPNSP</sequence>
<evidence type="ECO:0000259" key="2">
    <source>
        <dbReference type="Pfam" id="PF04136"/>
    </source>
</evidence>
<dbReference type="GO" id="GO:0016020">
    <property type="term" value="C:membrane"/>
    <property type="evidence" value="ECO:0007669"/>
    <property type="project" value="InterPro"/>
</dbReference>
<dbReference type="GO" id="GO:0007030">
    <property type="term" value="P:Golgi organization"/>
    <property type="evidence" value="ECO:0007669"/>
    <property type="project" value="TreeGrafter"/>
</dbReference>
<dbReference type="AlphaFoldDB" id="A0A812NP93"/>
<dbReference type="GO" id="GO:0006891">
    <property type="term" value="P:intra-Golgi vesicle-mediated transport"/>
    <property type="evidence" value="ECO:0007669"/>
    <property type="project" value="TreeGrafter"/>
</dbReference>
<accession>A0A812NP93</accession>
<name>A0A812NP93_9DINO</name>
<dbReference type="PANTHER" id="PTHR13302:SF8">
    <property type="entry name" value="CONSERVED OLIGOMERIC GOLGI COMPLEX SUBUNIT 3"/>
    <property type="match status" value="1"/>
</dbReference>
<dbReference type="Proteomes" id="UP000601435">
    <property type="component" value="Unassembled WGS sequence"/>
</dbReference>
<dbReference type="InterPro" id="IPR048320">
    <property type="entry name" value="COG3_N"/>
</dbReference>
<keyword evidence="4" id="KW-1185">Reference proteome</keyword>
<dbReference type="GO" id="GO:0005801">
    <property type="term" value="C:cis-Golgi network"/>
    <property type="evidence" value="ECO:0007669"/>
    <property type="project" value="InterPro"/>
</dbReference>
<dbReference type="PANTHER" id="PTHR13302">
    <property type="entry name" value="CONSERVED OLIGOMERIC GOLGI COMPLEX COMPONENT 3"/>
    <property type="match status" value="1"/>
</dbReference>
<evidence type="ECO:0000313" key="3">
    <source>
        <dbReference type="EMBL" id="CAE7326141.1"/>
    </source>
</evidence>
<gene>
    <name evidence="3" type="primary">COG3</name>
    <name evidence="3" type="ORF">SNEC2469_LOCUS8222</name>
</gene>
<protein>
    <submittedName>
        <fullName evidence="3">COG3 protein</fullName>
    </submittedName>
</protein>
<dbReference type="OrthoDB" id="296793at2759"/>
<dbReference type="InterPro" id="IPR007265">
    <property type="entry name" value="COG_su3"/>
</dbReference>
<reference evidence="3" key="1">
    <citation type="submission" date="2021-02" db="EMBL/GenBank/DDBJ databases">
        <authorList>
            <person name="Dougan E. K."/>
            <person name="Rhodes N."/>
            <person name="Thang M."/>
            <person name="Chan C."/>
        </authorList>
    </citation>
    <scope>NUCLEOTIDE SEQUENCE</scope>
</reference>
<feature type="domain" description="Conserved oligomeric Golgi complex subunit 3 N-terminal" evidence="2">
    <location>
        <begin position="50"/>
        <end position="200"/>
    </location>
</feature>
<feature type="region of interest" description="Disordered" evidence="1">
    <location>
        <begin position="206"/>
        <end position="227"/>
    </location>
</feature>
<dbReference type="GO" id="GO:0017119">
    <property type="term" value="C:Golgi transport complex"/>
    <property type="evidence" value="ECO:0007669"/>
    <property type="project" value="TreeGrafter"/>
</dbReference>
<proteinExistence type="predicted"/>
<evidence type="ECO:0000313" key="4">
    <source>
        <dbReference type="Proteomes" id="UP000601435"/>
    </source>
</evidence>